<dbReference type="NCBIfam" id="TIGR01840">
    <property type="entry name" value="esterase_phb"/>
    <property type="match status" value="1"/>
</dbReference>
<dbReference type="AlphaFoldDB" id="A0A9X3YKF4"/>
<proteinExistence type="predicted"/>
<name>A0A9X3YKF4_9GAMM</name>
<keyword evidence="2" id="KW-0378">Hydrolase</keyword>
<dbReference type="Proteomes" id="UP001139971">
    <property type="component" value="Unassembled WGS sequence"/>
</dbReference>
<evidence type="ECO:0000256" key="2">
    <source>
        <dbReference type="ARBA" id="ARBA00022801"/>
    </source>
</evidence>
<gene>
    <name evidence="4" type="ORF">OD750_011935</name>
</gene>
<organism evidence="4 5">
    <name type="scientific">Tahibacter soli</name>
    <dbReference type="NCBI Taxonomy" id="2983605"/>
    <lineage>
        <taxon>Bacteria</taxon>
        <taxon>Pseudomonadati</taxon>
        <taxon>Pseudomonadota</taxon>
        <taxon>Gammaproteobacteria</taxon>
        <taxon>Lysobacterales</taxon>
        <taxon>Rhodanobacteraceae</taxon>
        <taxon>Tahibacter</taxon>
    </lineage>
</organism>
<dbReference type="PANTHER" id="PTHR43037:SF1">
    <property type="entry name" value="BLL1128 PROTEIN"/>
    <property type="match status" value="1"/>
</dbReference>
<dbReference type="SUPFAM" id="SSF53474">
    <property type="entry name" value="alpha/beta-Hydrolases"/>
    <property type="match status" value="2"/>
</dbReference>
<dbReference type="Pfam" id="PF17957">
    <property type="entry name" value="Big_7"/>
    <property type="match status" value="3"/>
</dbReference>
<dbReference type="InterPro" id="IPR013783">
    <property type="entry name" value="Ig-like_fold"/>
</dbReference>
<keyword evidence="1 3" id="KW-0732">Signal</keyword>
<keyword evidence="5" id="KW-1185">Reference proteome</keyword>
<feature type="signal peptide" evidence="3">
    <location>
        <begin position="1"/>
        <end position="21"/>
    </location>
</feature>
<evidence type="ECO:0000256" key="3">
    <source>
        <dbReference type="SAM" id="SignalP"/>
    </source>
</evidence>
<dbReference type="InterPro" id="IPR029058">
    <property type="entry name" value="AB_hydrolase_fold"/>
</dbReference>
<dbReference type="InterPro" id="IPR050955">
    <property type="entry name" value="Plant_Biomass_Hydrol_Est"/>
</dbReference>
<dbReference type="InterPro" id="IPR010126">
    <property type="entry name" value="Esterase_phb"/>
</dbReference>
<dbReference type="Pfam" id="PF10503">
    <property type="entry name" value="Esterase_PHB"/>
    <property type="match status" value="1"/>
</dbReference>
<evidence type="ECO:0000313" key="4">
    <source>
        <dbReference type="EMBL" id="MDC8013249.1"/>
    </source>
</evidence>
<dbReference type="EMBL" id="JAOVZO020000017">
    <property type="protein sequence ID" value="MDC8013249.1"/>
    <property type="molecule type" value="Genomic_DNA"/>
</dbReference>
<dbReference type="Gene3D" id="3.40.50.1820">
    <property type="entry name" value="alpha/beta hydrolase"/>
    <property type="match status" value="1"/>
</dbReference>
<dbReference type="GO" id="GO:0016787">
    <property type="term" value="F:hydrolase activity"/>
    <property type="evidence" value="ECO:0007669"/>
    <property type="project" value="UniProtKB-KW"/>
</dbReference>
<comment type="caution">
    <text evidence="4">The sequence shown here is derived from an EMBL/GenBank/DDBJ whole genome shotgun (WGS) entry which is preliminary data.</text>
</comment>
<feature type="chain" id="PRO_5040877460" evidence="3">
    <location>
        <begin position="22"/>
        <end position="952"/>
    </location>
</feature>
<dbReference type="GO" id="GO:0005576">
    <property type="term" value="C:extracellular region"/>
    <property type="evidence" value="ECO:0007669"/>
    <property type="project" value="InterPro"/>
</dbReference>
<reference evidence="4" key="1">
    <citation type="submission" date="2023-02" db="EMBL/GenBank/DDBJ databases">
        <title>Tahibacter soli sp. nov. isolated from soil.</title>
        <authorList>
            <person name="Baek J.H."/>
            <person name="Lee J.K."/>
            <person name="Choi D.G."/>
            <person name="Jeon C.O."/>
        </authorList>
    </citation>
    <scope>NUCLEOTIDE SEQUENCE</scope>
    <source>
        <strain evidence="4">BL</strain>
    </source>
</reference>
<sequence>MRTLAAVLFAVAALAARDAAALTEVTGFGSNPGNLKMFKYVPAGLPANAPLVVALHGCAQSAAAYDAETGWQMLADRWQFALLLPQQQSANNATSCFNFFESGDMQRGQGEPLSIKQMIDRMRTDHGSDAARVYVTGLSAGGAMTEVLLATYPDAFAGGAIVAGIPYGCGTGTTAAFNCMSPGVDLTPAQWGAKVRAASSWTGPWPIVSIWHGDADTTVRPVNATESLQQWTDVHGIDQTPDVQDTFAGYPHKVYNDANGVARVETVLITGMGHGTPVDPGTGPTQCGTAGAYILDVNICSSWYIGRFWGLDNTDGTPPQVALTAPANGAAVSGSIALIATASDNAGVSRVEFLVDGALLASDAAAPYAATWNSSAASNGSHELRARAFDAAGNTATSAPVAVTVSGGIVDTTPPIVSLVFPADGATLSGSVTLAAQASDDVGVTDVVFLLDGNVLGTGNRAGAAGPWTLDWNTTSASAGGHAIGVRASDASGNVATGANALVTITQNVAALDERYSNRDGNGDYFDNAGWSGDFVADAANATAGPGASQSSYGAASSGTGCSVGTKTKYLTRSVTFGASPRLSYARKLDLKANANASYSAYFRVKVNATTVDERVVTYAAYADTAWQRRENIDLAAFANQTATLRFEVGATANVCLEAWARANVDDVLIANADRDVDTTPPAVDLTAPANGATVSGSVDLVASASDANGVTKVEFYANGGLIGVDTAAPFVYTWNTSGLAAGSYALLAKAYDPAGNAGSDGDTTVNVGGGGAATSLVFDNEDANDGYVKANADGSGAAVGTLEASSGLALGRGVDGKFNRAVLSFDTTALPDGATITGAVLTVAWRSASGNPWNDPAGNTLVVDVNGGCYGGCAIEAADYGAATGASAASTIARFTSGTQNSAAFGAPGLAAINRAGRTQLRLRFAQNPAATNYVWIDKGATAKLKVEYVP</sequence>
<dbReference type="Gene3D" id="2.60.40.10">
    <property type="entry name" value="Immunoglobulins"/>
    <property type="match status" value="3"/>
</dbReference>
<accession>A0A9X3YKF4</accession>
<evidence type="ECO:0000313" key="5">
    <source>
        <dbReference type="Proteomes" id="UP001139971"/>
    </source>
</evidence>
<protein>
    <submittedName>
        <fullName evidence="4">PHB depolymerase family esterase</fullName>
    </submittedName>
</protein>
<dbReference type="RefSeq" id="WP_263545459.1">
    <property type="nucleotide sequence ID" value="NZ_JAOVZO020000017.1"/>
</dbReference>
<dbReference type="PANTHER" id="PTHR43037">
    <property type="entry name" value="UNNAMED PRODUCT-RELATED"/>
    <property type="match status" value="1"/>
</dbReference>
<evidence type="ECO:0000256" key="1">
    <source>
        <dbReference type="ARBA" id="ARBA00022729"/>
    </source>
</evidence>